<dbReference type="InterPro" id="IPR013525">
    <property type="entry name" value="ABC2_TM"/>
</dbReference>
<proteinExistence type="inferred from homology"/>
<organism evidence="11 12">
    <name type="scientific">Sutterella seckii</name>
    <dbReference type="NCBI Taxonomy" id="1944635"/>
    <lineage>
        <taxon>Bacteria</taxon>
        <taxon>Pseudomonadati</taxon>
        <taxon>Pseudomonadota</taxon>
        <taxon>Betaproteobacteria</taxon>
        <taxon>Burkholderiales</taxon>
        <taxon>Sutterellaceae</taxon>
        <taxon>Sutterella</taxon>
    </lineage>
</organism>
<dbReference type="GO" id="GO:0043190">
    <property type="term" value="C:ATP-binding cassette (ABC) transporter complex"/>
    <property type="evidence" value="ECO:0007669"/>
    <property type="project" value="InterPro"/>
</dbReference>
<sequence length="262" mass="28262">MTSPVIQSGLVVQGRVLGALMLREIHTINGNSKLGYLWVLIQSVFGIAVFWALRTYMGAHAPGGMSMALFLAIGFGLWSIFSDGITKTMAAVDANRALLTFPQVTEFDVMFARVIVITATQVVTTILIVAASILLGAAFRPNGIVTGLVVLICSPLCALGIGMVCGSLAVFVPVISKLVPMVLRVAFFLSGVFFSVSAFKQDLANFMLLNPILQAVELMRMSLHDAYVVEGLSVTYLVCFTLTSLVVGGFLERYARSRRKDQ</sequence>
<evidence type="ECO:0000256" key="2">
    <source>
        <dbReference type="ARBA" id="ARBA00007783"/>
    </source>
</evidence>
<dbReference type="GO" id="GO:0015920">
    <property type="term" value="P:lipopolysaccharide transport"/>
    <property type="evidence" value="ECO:0007669"/>
    <property type="project" value="TreeGrafter"/>
</dbReference>
<feature type="transmembrane region" description="Helical" evidence="9">
    <location>
        <begin position="34"/>
        <end position="53"/>
    </location>
</feature>
<gene>
    <name evidence="11" type="ORF">GBM95_11250</name>
</gene>
<feature type="transmembrane region" description="Helical" evidence="9">
    <location>
        <begin position="59"/>
        <end position="81"/>
    </location>
</feature>
<comment type="subcellular location">
    <subcellularLocation>
        <location evidence="1 9">Cell inner membrane</location>
        <topology evidence="1 9">Multi-pass membrane protein</topology>
    </subcellularLocation>
</comment>
<keyword evidence="3 9" id="KW-0813">Transport</keyword>
<comment type="similarity">
    <text evidence="2 9">Belongs to the ABC-2 integral membrane protein family.</text>
</comment>
<feature type="transmembrane region" description="Helical" evidence="9">
    <location>
        <begin position="114"/>
        <end position="138"/>
    </location>
</feature>
<evidence type="ECO:0000256" key="8">
    <source>
        <dbReference type="ARBA" id="ARBA00023136"/>
    </source>
</evidence>
<dbReference type="Pfam" id="PF01061">
    <property type="entry name" value="ABC2_membrane"/>
    <property type="match status" value="1"/>
</dbReference>
<dbReference type="AlphaFoldDB" id="A0A6I1ELU4"/>
<dbReference type="PANTHER" id="PTHR30413">
    <property type="entry name" value="INNER MEMBRANE TRANSPORT PERMEASE"/>
    <property type="match status" value="1"/>
</dbReference>
<comment type="caution">
    <text evidence="11">The sequence shown here is derived from an EMBL/GenBank/DDBJ whole genome shotgun (WGS) entry which is preliminary data.</text>
</comment>
<evidence type="ECO:0000313" key="11">
    <source>
        <dbReference type="EMBL" id="KAB7652705.1"/>
    </source>
</evidence>
<feature type="transmembrane region" description="Helical" evidence="9">
    <location>
        <begin position="144"/>
        <end position="174"/>
    </location>
</feature>
<evidence type="ECO:0000256" key="4">
    <source>
        <dbReference type="ARBA" id="ARBA00022475"/>
    </source>
</evidence>
<keyword evidence="6 9" id="KW-0812">Transmembrane</keyword>
<dbReference type="PRINTS" id="PR00164">
    <property type="entry name" value="ABC2TRNSPORT"/>
</dbReference>
<evidence type="ECO:0000256" key="3">
    <source>
        <dbReference type="ARBA" id="ARBA00022448"/>
    </source>
</evidence>
<evidence type="ECO:0000256" key="7">
    <source>
        <dbReference type="ARBA" id="ARBA00022989"/>
    </source>
</evidence>
<evidence type="ECO:0000259" key="10">
    <source>
        <dbReference type="PROSITE" id="PS51012"/>
    </source>
</evidence>
<name>A0A6I1ELU4_9BURK</name>
<feature type="transmembrane region" description="Helical" evidence="9">
    <location>
        <begin position="227"/>
        <end position="251"/>
    </location>
</feature>
<evidence type="ECO:0000256" key="1">
    <source>
        <dbReference type="ARBA" id="ARBA00004429"/>
    </source>
</evidence>
<keyword evidence="8 9" id="KW-0472">Membrane</keyword>
<evidence type="ECO:0000313" key="12">
    <source>
        <dbReference type="Proteomes" id="UP000430564"/>
    </source>
</evidence>
<dbReference type="InterPro" id="IPR000412">
    <property type="entry name" value="ABC_2_transport"/>
</dbReference>
<keyword evidence="4 9" id="KW-1003">Cell membrane</keyword>
<protein>
    <recommendedName>
        <fullName evidence="9">Transport permease protein</fullName>
    </recommendedName>
</protein>
<feature type="transmembrane region" description="Helical" evidence="9">
    <location>
        <begin position="181"/>
        <end position="199"/>
    </location>
</feature>
<dbReference type="PANTHER" id="PTHR30413:SF8">
    <property type="entry name" value="TRANSPORT PERMEASE PROTEIN"/>
    <property type="match status" value="1"/>
</dbReference>
<accession>A0A6I1ELU4</accession>
<reference evidence="11 12" key="1">
    <citation type="submission" date="2019-10" db="EMBL/GenBank/DDBJ databases">
        <title>Genome diversity of Sutterella seckii.</title>
        <authorList>
            <person name="Chaplin A.V."/>
            <person name="Sokolova S.R."/>
            <person name="Mosin K.A."/>
            <person name="Ivanova E.L."/>
            <person name="Kochetkova T.O."/>
            <person name="Goltsov A.Y."/>
            <person name="Trofimov D.Y."/>
            <person name="Efimov B.A."/>
        </authorList>
    </citation>
    <scope>NUCLEOTIDE SEQUENCE [LARGE SCALE GENOMIC DNA]</scope>
    <source>
        <strain evidence="11 12">ASD393</strain>
    </source>
</reference>
<dbReference type="PROSITE" id="PS51012">
    <property type="entry name" value="ABC_TM2"/>
    <property type="match status" value="1"/>
</dbReference>
<dbReference type="InterPro" id="IPR047817">
    <property type="entry name" value="ABC2_TM_bact-type"/>
</dbReference>
<dbReference type="GO" id="GO:0140359">
    <property type="term" value="F:ABC-type transporter activity"/>
    <property type="evidence" value="ECO:0007669"/>
    <property type="project" value="InterPro"/>
</dbReference>
<evidence type="ECO:0000256" key="9">
    <source>
        <dbReference type="RuleBase" id="RU361157"/>
    </source>
</evidence>
<keyword evidence="7 9" id="KW-1133">Transmembrane helix</keyword>
<evidence type="ECO:0000256" key="6">
    <source>
        <dbReference type="ARBA" id="ARBA00022692"/>
    </source>
</evidence>
<feature type="domain" description="ABC transmembrane type-2" evidence="10">
    <location>
        <begin position="34"/>
        <end position="255"/>
    </location>
</feature>
<dbReference type="OrthoDB" id="9814458at2"/>
<dbReference type="RefSeq" id="WP_152159184.1">
    <property type="nucleotide sequence ID" value="NZ_WEHX01000143.1"/>
</dbReference>
<evidence type="ECO:0000256" key="5">
    <source>
        <dbReference type="ARBA" id="ARBA00022519"/>
    </source>
</evidence>
<dbReference type="EMBL" id="WEHX01000143">
    <property type="protein sequence ID" value="KAB7652705.1"/>
    <property type="molecule type" value="Genomic_DNA"/>
</dbReference>
<keyword evidence="5" id="KW-0997">Cell inner membrane</keyword>
<dbReference type="Proteomes" id="UP000430564">
    <property type="component" value="Unassembled WGS sequence"/>
</dbReference>